<organism evidence="2 3">
    <name type="scientific">Hibiscus sabdariffa</name>
    <name type="common">roselle</name>
    <dbReference type="NCBI Taxonomy" id="183260"/>
    <lineage>
        <taxon>Eukaryota</taxon>
        <taxon>Viridiplantae</taxon>
        <taxon>Streptophyta</taxon>
        <taxon>Embryophyta</taxon>
        <taxon>Tracheophyta</taxon>
        <taxon>Spermatophyta</taxon>
        <taxon>Magnoliopsida</taxon>
        <taxon>eudicotyledons</taxon>
        <taxon>Gunneridae</taxon>
        <taxon>Pentapetalae</taxon>
        <taxon>rosids</taxon>
        <taxon>malvids</taxon>
        <taxon>Malvales</taxon>
        <taxon>Malvaceae</taxon>
        <taxon>Malvoideae</taxon>
        <taxon>Hibiscus</taxon>
    </lineage>
</organism>
<evidence type="ECO:0000313" key="2">
    <source>
        <dbReference type="EMBL" id="KAK9005657.1"/>
    </source>
</evidence>
<reference evidence="2 3" key="1">
    <citation type="journal article" date="2024" name="G3 (Bethesda)">
        <title>Genome assembly of Hibiscus sabdariffa L. provides insights into metabolisms of medicinal natural products.</title>
        <authorList>
            <person name="Kim T."/>
        </authorList>
    </citation>
    <scope>NUCLEOTIDE SEQUENCE [LARGE SCALE GENOMIC DNA]</scope>
    <source>
        <strain evidence="2">TK-2024</strain>
        <tissue evidence="2">Old leaves</tissue>
    </source>
</reference>
<sequence length="203" mass="21517">MFGHVDKVSDRKKEAQKVWVPRKDLQPTVVDKGKSPVLAQKDSSSYASTSAIGFPVVLVQAPDSIVHLSAGTNSLGSVQSGDDLTSGVSINVESVQPDGGIAYVDTRHTHSSSVQTAAISAQLGANPLDSVQYGDDLVSGASINVVSVQPDDGLASVDTGHTLLLLLMLNLCCLVLLCRMFLCQILLILLLINLLYFLSLIRS</sequence>
<proteinExistence type="predicted"/>
<feature type="transmembrane region" description="Helical" evidence="1">
    <location>
        <begin position="165"/>
        <end position="198"/>
    </location>
</feature>
<gene>
    <name evidence="2" type="ORF">V6N11_043082</name>
</gene>
<dbReference type="Proteomes" id="UP001396334">
    <property type="component" value="Unassembled WGS sequence"/>
</dbReference>
<keyword evidence="1" id="KW-0472">Membrane</keyword>
<dbReference type="EMBL" id="JBBPBN010000030">
    <property type="protein sequence ID" value="KAK9005657.1"/>
    <property type="molecule type" value="Genomic_DNA"/>
</dbReference>
<keyword evidence="1" id="KW-1133">Transmembrane helix</keyword>
<name>A0ABR2QY71_9ROSI</name>
<evidence type="ECO:0000313" key="3">
    <source>
        <dbReference type="Proteomes" id="UP001396334"/>
    </source>
</evidence>
<keyword evidence="1" id="KW-0812">Transmembrane</keyword>
<accession>A0ABR2QY71</accession>
<protein>
    <submittedName>
        <fullName evidence="2">Uncharacterized protein</fullName>
    </submittedName>
</protein>
<evidence type="ECO:0000256" key="1">
    <source>
        <dbReference type="SAM" id="Phobius"/>
    </source>
</evidence>
<keyword evidence="3" id="KW-1185">Reference proteome</keyword>
<comment type="caution">
    <text evidence="2">The sequence shown here is derived from an EMBL/GenBank/DDBJ whole genome shotgun (WGS) entry which is preliminary data.</text>
</comment>